<feature type="domain" description="Sulfatase N-terminal" evidence="7">
    <location>
        <begin position="21"/>
        <end position="381"/>
    </location>
</feature>
<organism evidence="8 9">
    <name type="scientific">Pontiella sulfatireligans</name>
    <dbReference type="NCBI Taxonomy" id="2750658"/>
    <lineage>
        <taxon>Bacteria</taxon>
        <taxon>Pseudomonadati</taxon>
        <taxon>Kiritimatiellota</taxon>
        <taxon>Kiritimatiellia</taxon>
        <taxon>Kiritimatiellales</taxon>
        <taxon>Pontiellaceae</taxon>
        <taxon>Pontiella</taxon>
    </lineage>
</organism>
<dbReference type="InterPro" id="IPR017850">
    <property type="entry name" value="Alkaline_phosphatase_core_sf"/>
</dbReference>
<dbReference type="CDD" id="cd16030">
    <property type="entry name" value="iduronate-2-sulfatase"/>
    <property type="match status" value="1"/>
</dbReference>
<evidence type="ECO:0000256" key="4">
    <source>
        <dbReference type="ARBA" id="ARBA00022729"/>
    </source>
</evidence>
<dbReference type="Pfam" id="PF00884">
    <property type="entry name" value="Sulfatase"/>
    <property type="match status" value="1"/>
</dbReference>
<dbReference type="InterPro" id="IPR000917">
    <property type="entry name" value="Sulfatase_N"/>
</dbReference>
<evidence type="ECO:0000259" key="7">
    <source>
        <dbReference type="Pfam" id="PF00884"/>
    </source>
</evidence>
<comment type="cofactor">
    <cofactor evidence="1">
        <name>Ca(2+)</name>
        <dbReference type="ChEBI" id="CHEBI:29108"/>
    </cofactor>
</comment>
<dbReference type="GO" id="GO:0004423">
    <property type="term" value="F:iduronate-2-sulfatase activity"/>
    <property type="evidence" value="ECO:0007669"/>
    <property type="project" value="InterPro"/>
</dbReference>
<dbReference type="PANTHER" id="PTHR45953:SF1">
    <property type="entry name" value="IDURONATE 2-SULFATASE"/>
    <property type="match status" value="1"/>
</dbReference>
<dbReference type="RefSeq" id="WP_136065410.1">
    <property type="nucleotide sequence ID" value="NZ_CAAHFH010000003.1"/>
</dbReference>
<dbReference type="GO" id="GO:0005737">
    <property type="term" value="C:cytoplasm"/>
    <property type="evidence" value="ECO:0007669"/>
    <property type="project" value="TreeGrafter"/>
</dbReference>
<dbReference type="InterPro" id="IPR035874">
    <property type="entry name" value="IDS"/>
</dbReference>
<evidence type="ECO:0000256" key="6">
    <source>
        <dbReference type="ARBA" id="ARBA00022837"/>
    </source>
</evidence>
<keyword evidence="9" id="KW-1185">Reference proteome</keyword>
<dbReference type="AlphaFoldDB" id="A0A6C2UVM4"/>
<evidence type="ECO:0000313" key="9">
    <source>
        <dbReference type="Proteomes" id="UP000346198"/>
    </source>
</evidence>
<name>A0A6C2UVM4_9BACT</name>
<dbReference type="EMBL" id="CAAHFH010000003">
    <property type="protein sequence ID" value="VGO23234.1"/>
    <property type="molecule type" value="Genomic_DNA"/>
</dbReference>
<evidence type="ECO:0000256" key="5">
    <source>
        <dbReference type="ARBA" id="ARBA00022801"/>
    </source>
</evidence>
<dbReference type="SUPFAM" id="SSF53649">
    <property type="entry name" value="Alkaline phosphatase-like"/>
    <property type="match status" value="1"/>
</dbReference>
<protein>
    <submittedName>
        <fullName evidence="8">Choline-sulfatase</fullName>
    </submittedName>
</protein>
<dbReference type="GO" id="GO:0046872">
    <property type="term" value="F:metal ion binding"/>
    <property type="evidence" value="ECO:0007669"/>
    <property type="project" value="UniProtKB-KW"/>
</dbReference>
<keyword evidence="4" id="KW-0732">Signal</keyword>
<dbReference type="Gene3D" id="3.40.720.10">
    <property type="entry name" value="Alkaline Phosphatase, subunit A"/>
    <property type="match status" value="1"/>
</dbReference>
<dbReference type="PANTHER" id="PTHR45953">
    <property type="entry name" value="IDURONATE 2-SULFATASE"/>
    <property type="match status" value="1"/>
</dbReference>
<proteinExistence type="inferred from homology"/>
<evidence type="ECO:0000256" key="1">
    <source>
        <dbReference type="ARBA" id="ARBA00001913"/>
    </source>
</evidence>
<evidence type="ECO:0000256" key="2">
    <source>
        <dbReference type="ARBA" id="ARBA00008779"/>
    </source>
</evidence>
<accession>A0A6C2UVM4</accession>
<sequence length="497" mass="55398">MKKLILALAIVVLAAGVQAKKNVLMILVDDLKPEFGTYGADFVHSPNLDRLASRGMRFDRAYCNQAVCAPSRNNLMVGLRSTSTGLYGLSQGFRKVVPDAVTLTQYFMQNGYTAEGVGKIYHIGHGNYGDDASWSSPFHPDKVVDYVLEESTGGQLTREEAFFANKELDNINNLPRGAAWEKADVKDDAYADGRIALEGIRRLKKFKESGEPFFLALGFTKPHLPFCAPTKYWNLYQSEQFSLTERDTPPDGAPSYAGKPKVHEMTAYKPVPKDGEHIPDDVQRTLIHGYFASLSYMDAQLGRVLAELDRLDMKDDTIVMLWGDHGWHFGDHGTWTKHTNYEQDNRIPLIFVAPGVATPGSSTMAYAETVDIYPTLAELAGLPAPKVSQKLDGKSLVPVLKNPNASVRNHAYHAFNRGSRIGRAIRTDRYRMVEWKRPGAPESEAEYELYDYKTDTLEKKNIAQSSPEVLFDMKAILATHPEAKASGNGKKKKSKKK</sequence>
<comment type="similarity">
    <text evidence="2">Belongs to the sulfatase family.</text>
</comment>
<keyword evidence="5" id="KW-0378">Hydrolase</keyword>
<reference evidence="8 9" key="1">
    <citation type="submission" date="2019-04" db="EMBL/GenBank/DDBJ databases">
        <authorList>
            <person name="Van Vliet M D."/>
        </authorList>
    </citation>
    <scope>NUCLEOTIDE SEQUENCE [LARGE SCALE GENOMIC DNA]</scope>
    <source>
        <strain evidence="8 9">F21</strain>
    </source>
</reference>
<evidence type="ECO:0000256" key="3">
    <source>
        <dbReference type="ARBA" id="ARBA00022723"/>
    </source>
</evidence>
<keyword evidence="6" id="KW-0106">Calcium</keyword>
<keyword evidence="3" id="KW-0479">Metal-binding</keyword>
<gene>
    <name evidence="8" type="primary">betC_73</name>
    <name evidence="8" type="ORF">SCARR_05341</name>
</gene>
<evidence type="ECO:0000313" key="8">
    <source>
        <dbReference type="EMBL" id="VGO23234.1"/>
    </source>
</evidence>
<dbReference type="Proteomes" id="UP000346198">
    <property type="component" value="Unassembled WGS sequence"/>
</dbReference>